<proteinExistence type="predicted"/>
<dbReference type="Pfam" id="PF13185">
    <property type="entry name" value="GAF_2"/>
    <property type="match status" value="1"/>
</dbReference>
<dbReference type="RefSeq" id="WP_394832002.1">
    <property type="nucleotide sequence ID" value="NZ_CP089929.1"/>
</dbReference>
<keyword evidence="4" id="KW-1185">Reference proteome</keyword>
<dbReference type="InterPro" id="IPR003018">
    <property type="entry name" value="GAF"/>
</dbReference>
<feature type="compositionally biased region" description="Low complexity" evidence="1">
    <location>
        <begin position="288"/>
        <end position="306"/>
    </location>
</feature>
<feature type="compositionally biased region" description="Polar residues" evidence="1">
    <location>
        <begin position="156"/>
        <end position="165"/>
    </location>
</feature>
<dbReference type="Gene3D" id="3.30.450.40">
    <property type="match status" value="1"/>
</dbReference>
<dbReference type="EMBL" id="CP089983">
    <property type="protein sequence ID" value="WXB02373.1"/>
    <property type="molecule type" value="Genomic_DNA"/>
</dbReference>
<protein>
    <submittedName>
        <fullName evidence="3">GAF domain-containing protein</fullName>
    </submittedName>
</protein>
<feature type="region of interest" description="Disordered" evidence="1">
    <location>
        <begin position="123"/>
        <end position="179"/>
    </location>
</feature>
<evidence type="ECO:0000313" key="3">
    <source>
        <dbReference type="EMBL" id="WXB02373.1"/>
    </source>
</evidence>
<feature type="region of interest" description="Disordered" evidence="1">
    <location>
        <begin position="374"/>
        <end position="450"/>
    </location>
</feature>
<dbReference type="Proteomes" id="UP001374803">
    <property type="component" value="Chromosome"/>
</dbReference>
<name>A0ABZ2KUS5_9BACT</name>
<evidence type="ECO:0000313" key="4">
    <source>
        <dbReference type="Proteomes" id="UP001374803"/>
    </source>
</evidence>
<feature type="compositionally biased region" description="Low complexity" evidence="1">
    <location>
        <begin position="383"/>
        <end position="398"/>
    </location>
</feature>
<evidence type="ECO:0000259" key="2">
    <source>
        <dbReference type="Pfam" id="PF13185"/>
    </source>
</evidence>
<gene>
    <name evidence="3" type="ORF">LVJ94_36345</name>
</gene>
<feature type="region of interest" description="Disordered" evidence="1">
    <location>
        <begin position="273"/>
        <end position="306"/>
    </location>
</feature>
<accession>A0ABZ2KUS5</accession>
<reference evidence="3" key="1">
    <citation type="submission" date="2021-12" db="EMBL/GenBank/DDBJ databases">
        <title>Discovery of the Pendulisporaceae a myxobacterial family with distinct sporulation behavior and unique specialized metabolism.</title>
        <authorList>
            <person name="Garcia R."/>
            <person name="Popoff A."/>
            <person name="Bader C.D."/>
            <person name="Loehr J."/>
            <person name="Walesch S."/>
            <person name="Walt C."/>
            <person name="Boldt J."/>
            <person name="Bunk B."/>
            <person name="Haeckl F.J.F.P.J."/>
            <person name="Gunesch A.P."/>
            <person name="Birkelbach J."/>
            <person name="Nuebel U."/>
            <person name="Pietschmann T."/>
            <person name="Bach T."/>
            <person name="Mueller R."/>
        </authorList>
    </citation>
    <scope>NUCLEOTIDE SEQUENCE</scope>
    <source>
        <strain evidence="3">MSr11367</strain>
    </source>
</reference>
<evidence type="ECO:0000256" key="1">
    <source>
        <dbReference type="SAM" id="MobiDB-lite"/>
    </source>
</evidence>
<feature type="domain" description="GAF" evidence="2">
    <location>
        <begin position="474"/>
        <end position="609"/>
    </location>
</feature>
<dbReference type="SUPFAM" id="SSF55781">
    <property type="entry name" value="GAF domain-like"/>
    <property type="match status" value="1"/>
</dbReference>
<organism evidence="3 4">
    <name type="scientific">Pendulispora rubella</name>
    <dbReference type="NCBI Taxonomy" id="2741070"/>
    <lineage>
        <taxon>Bacteria</taxon>
        <taxon>Pseudomonadati</taxon>
        <taxon>Myxococcota</taxon>
        <taxon>Myxococcia</taxon>
        <taxon>Myxococcales</taxon>
        <taxon>Sorangiineae</taxon>
        <taxon>Pendulisporaceae</taxon>
        <taxon>Pendulispora</taxon>
    </lineage>
</organism>
<dbReference type="InterPro" id="IPR029016">
    <property type="entry name" value="GAF-like_dom_sf"/>
</dbReference>
<sequence length="628" mass="65642">MRFFVHVTPIGKVETQSYCVEADSWQKALQNARALRKEDAPITGFSIELTDDGGCRAVDPAARLRYVVKKAPDTAVLSSEGSISAQAERVSAAPHAGAAGAPRNNGRTQTIGYGTTGIVPVPSTASQPQMRHSESAPKAGLGAGTAPQTVPGATKSAVSGETGNGSEPHVLYRREQEPTDESPLLYREDVYVMPEGTTEAQAEKYLRAQFLTIKAVLASSRPGKYVNLAVFDHAFEGRPTRLPLATLSWKDWKGQEPTIIYPRSAGAVSFAPFSQQPARPAGGGGRVSAPSAPPAHEASAPPAAAAAAQAAPVKSIPPSLAPLLIPHGSESGVLVAPVLNVASTQEASHVGPPPSSHGAAAPPAILAIGEALRRASQPPPAPAAQAGPGAAPTSSPGTQALSGSTPAPAPTFPARGDVPPSSDPGRGSSAGMRIPTPGRPSRPSVSLQRGRVRGDELIAVLFEAMHDLHFSRDTLEASEFCLQLALENIPSRAAFAHFYDIDKREYVIVATVGAGTQQMILRHHPPTDPLLSAAMRKRTAIVIPDAAGSQEAFVERFEQLGGAKSIIVAPVMLGGRALAAIELLNPTDGAPFSEAEGNAMTYMGEQFAEYVSSHGLVLDPERIRQRRR</sequence>